<gene>
    <name evidence="2" type="ORF">QNJ86_05375</name>
</gene>
<dbReference type="RefSeq" id="WP_283831573.1">
    <property type="nucleotide sequence ID" value="NZ_JASJEU010000012.1"/>
</dbReference>
<evidence type="ECO:0000313" key="2">
    <source>
        <dbReference type="EMBL" id="MDJ1650221.1"/>
    </source>
</evidence>
<keyword evidence="1" id="KW-0812">Transmembrane</keyword>
<keyword evidence="1" id="KW-1133">Transmembrane helix</keyword>
<feature type="transmembrane region" description="Helical" evidence="1">
    <location>
        <begin position="117"/>
        <end position="138"/>
    </location>
</feature>
<keyword evidence="3" id="KW-1185">Reference proteome</keyword>
<reference evidence="2 3" key="1">
    <citation type="submission" date="2023-05" db="EMBL/GenBank/DDBJ databases">
        <title>Gordonibacter KGMB12511T sp. nov., isolated from faeces of healthy Korean.</title>
        <authorList>
            <person name="Kim H.S."/>
            <person name="Kim J.-S."/>
            <person name="Suh M.K."/>
            <person name="Eom M.K."/>
            <person name="Do H.E."/>
            <person name="Lee J.-S."/>
        </authorList>
    </citation>
    <scope>NUCLEOTIDE SEQUENCE [LARGE SCALE GENOMIC DNA]</scope>
    <source>
        <strain evidence="2 3">KGMB12511</strain>
    </source>
</reference>
<evidence type="ECO:0000313" key="3">
    <source>
        <dbReference type="Proteomes" id="UP001232750"/>
    </source>
</evidence>
<evidence type="ECO:0000256" key="1">
    <source>
        <dbReference type="SAM" id="Phobius"/>
    </source>
</evidence>
<proteinExistence type="predicted"/>
<feature type="transmembrane region" description="Helical" evidence="1">
    <location>
        <begin position="46"/>
        <end position="65"/>
    </location>
</feature>
<name>A0ABT7DNV9_9ACTN</name>
<comment type="caution">
    <text evidence="2">The sequence shown here is derived from an EMBL/GenBank/DDBJ whole genome shotgun (WGS) entry which is preliminary data.</text>
</comment>
<protein>
    <recommendedName>
        <fullName evidence="4">DUF2178 domain-containing protein</fullName>
    </recommendedName>
</protein>
<keyword evidence="1" id="KW-0472">Membrane</keyword>
<accession>A0ABT7DNV9</accession>
<feature type="transmembrane region" description="Helical" evidence="1">
    <location>
        <begin position="12"/>
        <end position="34"/>
    </location>
</feature>
<organism evidence="2 3">
    <name type="scientific">Gordonibacter faecis</name>
    <dbReference type="NCBI Taxonomy" id="3047475"/>
    <lineage>
        <taxon>Bacteria</taxon>
        <taxon>Bacillati</taxon>
        <taxon>Actinomycetota</taxon>
        <taxon>Coriobacteriia</taxon>
        <taxon>Eggerthellales</taxon>
        <taxon>Eggerthellaceae</taxon>
        <taxon>Gordonibacter</taxon>
    </lineage>
</organism>
<dbReference type="EMBL" id="JASJEU010000012">
    <property type="protein sequence ID" value="MDJ1650221.1"/>
    <property type="molecule type" value="Genomic_DNA"/>
</dbReference>
<sequence>MNNPETTNRKAGLITLAIAVVLTLITLALAFNVGGVATLVPTAAKAVWGFAGCAFALFICSVAALTHKTTPQEAIEQADERNQAIGNLAARKAFTFMSVFMPLVALVLYVLDQVSLTAMLVIIGIEVVTFVTYAIYIARLQREM</sequence>
<evidence type="ECO:0008006" key="4">
    <source>
        <dbReference type="Google" id="ProtNLM"/>
    </source>
</evidence>
<feature type="transmembrane region" description="Helical" evidence="1">
    <location>
        <begin position="93"/>
        <end position="111"/>
    </location>
</feature>
<dbReference type="Proteomes" id="UP001232750">
    <property type="component" value="Unassembled WGS sequence"/>
</dbReference>